<reference evidence="4 5" key="1">
    <citation type="submission" date="2021-06" db="EMBL/GenBank/DDBJ databases">
        <title>Complete genome of Haloferula helveola possessing various polysaccharide degrading enzymes.</title>
        <authorList>
            <person name="Takami H."/>
            <person name="Huang C."/>
            <person name="Hamasaki K."/>
        </authorList>
    </citation>
    <scope>NUCLEOTIDE SEQUENCE [LARGE SCALE GENOMIC DNA]</scope>
    <source>
        <strain evidence="4 5">CN-1</strain>
    </source>
</reference>
<dbReference type="InterPro" id="IPR019734">
    <property type="entry name" value="TPR_rpt"/>
</dbReference>
<evidence type="ECO:0000256" key="3">
    <source>
        <dbReference type="SAM" id="MobiDB-lite"/>
    </source>
</evidence>
<name>A0ABM7RJJ7_9BACT</name>
<dbReference type="SUPFAM" id="SSF48452">
    <property type="entry name" value="TPR-like"/>
    <property type="match status" value="2"/>
</dbReference>
<sequence>MSEITEADLDPSVKPLWLKAMTAVQTKNYGYAVKLIQSVLKEAPGFLDGRRLLRKCAGNVTGGPKKKATIFGMKTGGGLGSMKLAGQVKKDPLAALPQIEAELEKDPYSPEINDQLFEAFLALGWEQSAAFALETVRSGHPEETKFLHKLAEFYITHSESLKAAEVYRDILKHDPTDSAAIKGEKDCTARASMEKQKWGEDADIRSLRKDADEAEAQEKASRTGLTRDQLEERRDQLSAKYAENQNDLATVKDLASVFERLEDWEQALGFYEWAFSLSNGDVALRGKADAMSDRLKELEMQQLEEAAANNPDDPEVKAMLEERKKERMAEAVAEATRRVDQNPTDPVLRFELGRALFNAGDFSAAIPQLQQAKRNPHIQSKVLLLLGRTFKAKGMLDMGVKQLETALEDLVGMDATKKEVLYEKGLLHDEMGDKQAAIEAFKEIYEVDYGYRDVAERVESSYGD</sequence>
<dbReference type="PANTHER" id="PTHR45586:SF14">
    <property type="entry name" value="TETRATRICOPEPTIDE TPR_2 REPEAT PROTEIN"/>
    <property type="match status" value="1"/>
</dbReference>
<dbReference type="InterPro" id="IPR011990">
    <property type="entry name" value="TPR-like_helical_dom_sf"/>
</dbReference>
<dbReference type="Pfam" id="PF13181">
    <property type="entry name" value="TPR_8"/>
    <property type="match status" value="1"/>
</dbReference>
<organism evidence="4 5">
    <name type="scientific">Haloferula helveola</name>
    <dbReference type="NCBI Taxonomy" id="490095"/>
    <lineage>
        <taxon>Bacteria</taxon>
        <taxon>Pseudomonadati</taxon>
        <taxon>Verrucomicrobiota</taxon>
        <taxon>Verrucomicrobiia</taxon>
        <taxon>Verrucomicrobiales</taxon>
        <taxon>Verrucomicrobiaceae</taxon>
        <taxon>Haloferula</taxon>
    </lineage>
</organism>
<dbReference type="RefSeq" id="WP_338686926.1">
    <property type="nucleotide sequence ID" value="NZ_AP024702.1"/>
</dbReference>
<proteinExistence type="predicted"/>
<gene>
    <name evidence="4" type="ORF">HAHE_39450</name>
</gene>
<evidence type="ECO:0000256" key="1">
    <source>
        <dbReference type="ARBA" id="ARBA00022737"/>
    </source>
</evidence>
<evidence type="ECO:0000313" key="5">
    <source>
        <dbReference type="Proteomes" id="UP001374893"/>
    </source>
</evidence>
<evidence type="ECO:0000313" key="4">
    <source>
        <dbReference type="EMBL" id="BCX50037.1"/>
    </source>
</evidence>
<protein>
    <submittedName>
        <fullName evidence="4">Tetratricopeptide repeat-containing protein</fullName>
    </submittedName>
</protein>
<evidence type="ECO:0000256" key="2">
    <source>
        <dbReference type="ARBA" id="ARBA00022803"/>
    </source>
</evidence>
<dbReference type="Proteomes" id="UP001374893">
    <property type="component" value="Chromosome"/>
</dbReference>
<feature type="region of interest" description="Disordered" evidence="3">
    <location>
        <begin position="202"/>
        <end position="227"/>
    </location>
</feature>
<dbReference type="PANTHER" id="PTHR45586">
    <property type="entry name" value="TPR REPEAT-CONTAINING PROTEIN PA4667"/>
    <property type="match status" value="1"/>
</dbReference>
<keyword evidence="5" id="KW-1185">Reference proteome</keyword>
<feature type="compositionally biased region" description="Basic and acidic residues" evidence="3">
    <location>
        <begin position="202"/>
        <end position="221"/>
    </location>
</feature>
<dbReference type="EMBL" id="AP024702">
    <property type="protein sequence ID" value="BCX50037.1"/>
    <property type="molecule type" value="Genomic_DNA"/>
</dbReference>
<dbReference type="SMART" id="SM00028">
    <property type="entry name" value="TPR"/>
    <property type="match status" value="5"/>
</dbReference>
<keyword evidence="1" id="KW-0677">Repeat</keyword>
<dbReference type="Gene3D" id="1.25.40.10">
    <property type="entry name" value="Tetratricopeptide repeat domain"/>
    <property type="match status" value="2"/>
</dbReference>
<dbReference type="InterPro" id="IPR051012">
    <property type="entry name" value="CellSynth/LPSAsmb/PSIAsmb"/>
</dbReference>
<keyword evidence="2" id="KW-0802">TPR repeat</keyword>
<accession>A0ABM7RJJ7</accession>